<dbReference type="HOGENOM" id="CLU_1838348_0_0_1"/>
<evidence type="ECO:0000313" key="3">
    <source>
        <dbReference type="Proteomes" id="UP000006591"/>
    </source>
</evidence>
<proteinExistence type="predicted"/>
<reference evidence="2" key="1">
    <citation type="submission" date="2015-04" db="UniProtKB">
        <authorList>
            <consortium name="EnsemblPlants"/>
        </authorList>
    </citation>
    <scope>IDENTIFICATION</scope>
    <source>
        <strain evidence="2">SL10</strain>
    </source>
</reference>
<evidence type="ECO:0000256" key="1">
    <source>
        <dbReference type="SAM" id="MobiDB-lite"/>
    </source>
</evidence>
<organism evidence="2">
    <name type="scientific">Oryza nivara</name>
    <name type="common">Indian wild rice</name>
    <name type="synonym">Oryza sativa f. spontanea</name>
    <dbReference type="NCBI Taxonomy" id="4536"/>
    <lineage>
        <taxon>Eukaryota</taxon>
        <taxon>Viridiplantae</taxon>
        <taxon>Streptophyta</taxon>
        <taxon>Embryophyta</taxon>
        <taxon>Tracheophyta</taxon>
        <taxon>Spermatophyta</taxon>
        <taxon>Magnoliopsida</taxon>
        <taxon>Liliopsida</taxon>
        <taxon>Poales</taxon>
        <taxon>Poaceae</taxon>
        <taxon>BOP clade</taxon>
        <taxon>Oryzoideae</taxon>
        <taxon>Oryzeae</taxon>
        <taxon>Oryzinae</taxon>
        <taxon>Oryza</taxon>
    </lineage>
</organism>
<feature type="region of interest" description="Disordered" evidence="1">
    <location>
        <begin position="24"/>
        <end position="58"/>
    </location>
</feature>
<reference evidence="2" key="2">
    <citation type="submission" date="2018-04" db="EMBL/GenBank/DDBJ databases">
        <title>OnivRS2 (Oryza nivara Reference Sequence Version 2).</title>
        <authorList>
            <person name="Zhang J."/>
            <person name="Kudrna D."/>
            <person name="Lee S."/>
            <person name="Talag J."/>
            <person name="Rajasekar S."/>
            <person name="Welchert J."/>
            <person name="Hsing Y.-I."/>
            <person name="Wing R.A."/>
        </authorList>
    </citation>
    <scope>NUCLEOTIDE SEQUENCE [LARGE SCALE GENOMIC DNA]</scope>
</reference>
<keyword evidence="3" id="KW-1185">Reference proteome</keyword>
<name>A0A0E0FRQ8_ORYNI</name>
<dbReference type="Gramene" id="ONIVA01G31600.1">
    <property type="protein sequence ID" value="ONIVA01G31600.1"/>
    <property type="gene ID" value="ONIVA01G31600"/>
</dbReference>
<dbReference type="Proteomes" id="UP000006591">
    <property type="component" value="Chromosome 1"/>
</dbReference>
<protein>
    <submittedName>
        <fullName evidence="2">Uncharacterized protein</fullName>
    </submittedName>
</protein>
<sequence>MARQRCWIRRLLRGSDARVALSRRRRVRGRQGGQIRPPSVRIRSRRPSLDPRRQGGGCGCAEPARARLWRGRTEAKAAWLGRAETVVQLCGSGGAGAKVEAREQAGWCGAGGRRSVGWLAGRPAAAEAARARGATGESRG</sequence>
<accession>A0A0E0FRQ8</accession>
<dbReference type="AlphaFoldDB" id="A0A0E0FRQ8"/>
<dbReference type="EnsemblPlants" id="ONIVA01G31600.1">
    <property type="protein sequence ID" value="ONIVA01G31600.1"/>
    <property type="gene ID" value="ONIVA01G31600"/>
</dbReference>
<evidence type="ECO:0000313" key="2">
    <source>
        <dbReference type="EnsemblPlants" id="ONIVA01G31600.1"/>
    </source>
</evidence>